<feature type="domain" description="Protein kinase" evidence="2">
    <location>
        <begin position="1"/>
        <end position="136"/>
    </location>
</feature>
<proteinExistence type="inferred from homology"/>
<protein>
    <recommendedName>
        <fullName evidence="2">Protein kinase domain-containing protein</fullName>
    </recommendedName>
</protein>
<dbReference type="Pfam" id="PF03109">
    <property type="entry name" value="ABC1"/>
    <property type="match status" value="1"/>
</dbReference>
<dbReference type="PROSITE" id="PS50011">
    <property type="entry name" value="PROTEIN_KINASE_DOM"/>
    <property type="match status" value="1"/>
</dbReference>
<dbReference type="EMBL" id="JAQQWE010000001">
    <property type="protein sequence ID" value="KAK7967562.1"/>
    <property type="molecule type" value="Genomic_DNA"/>
</dbReference>
<name>A0ABR1QYP0_9PEZI</name>
<dbReference type="RefSeq" id="XP_066706954.1">
    <property type="nucleotide sequence ID" value="XM_066838061.1"/>
</dbReference>
<evidence type="ECO:0000256" key="1">
    <source>
        <dbReference type="ARBA" id="ARBA00009670"/>
    </source>
</evidence>
<gene>
    <name evidence="3" type="ORF">PG986_001839</name>
</gene>
<dbReference type="GeneID" id="92071123"/>
<dbReference type="InterPro" id="IPR011009">
    <property type="entry name" value="Kinase-like_dom_sf"/>
</dbReference>
<evidence type="ECO:0000313" key="4">
    <source>
        <dbReference type="Proteomes" id="UP001391051"/>
    </source>
</evidence>
<evidence type="ECO:0000259" key="2">
    <source>
        <dbReference type="PROSITE" id="PS50011"/>
    </source>
</evidence>
<dbReference type="Proteomes" id="UP001391051">
    <property type="component" value="Unassembled WGS sequence"/>
</dbReference>
<accession>A0ABR1QYP0</accession>
<reference evidence="3 4" key="1">
    <citation type="submission" date="2023-01" db="EMBL/GenBank/DDBJ databases">
        <title>Analysis of 21 Apiospora genomes using comparative genomics revels a genus with tremendous synthesis potential of carbohydrate active enzymes and secondary metabolites.</title>
        <authorList>
            <person name="Sorensen T."/>
        </authorList>
    </citation>
    <scope>NUCLEOTIDE SEQUENCE [LARGE SCALE GENOMIC DNA]</scope>
    <source>
        <strain evidence="3 4">CBS 24483</strain>
    </source>
</reference>
<comment type="caution">
    <text evidence="3">The sequence shown here is derived from an EMBL/GenBank/DDBJ whole genome shotgun (WGS) entry which is preliminary data.</text>
</comment>
<dbReference type="InterPro" id="IPR000719">
    <property type="entry name" value="Prot_kinase_dom"/>
</dbReference>
<dbReference type="PANTHER" id="PTHR10566">
    <property type="entry name" value="CHAPERONE-ACTIVITY OF BC1 COMPLEX CABC1 -RELATED"/>
    <property type="match status" value="1"/>
</dbReference>
<evidence type="ECO:0000313" key="3">
    <source>
        <dbReference type="EMBL" id="KAK7967562.1"/>
    </source>
</evidence>
<organism evidence="3 4">
    <name type="scientific">Apiospora aurea</name>
    <dbReference type="NCBI Taxonomy" id="335848"/>
    <lineage>
        <taxon>Eukaryota</taxon>
        <taxon>Fungi</taxon>
        <taxon>Dikarya</taxon>
        <taxon>Ascomycota</taxon>
        <taxon>Pezizomycotina</taxon>
        <taxon>Sordariomycetes</taxon>
        <taxon>Xylariomycetidae</taxon>
        <taxon>Amphisphaeriales</taxon>
        <taxon>Apiosporaceae</taxon>
        <taxon>Apiospora</taxon>
    </lineage>
</organism>
<dbReference type="InterPro" id="IPR050154">
    <property type="entry name" value="UbiB_kinase"/>
</dbReference>
<sequence length="136" mass="15438">MAREIRMHRDVVETGLGITPAIFGLVTEKGRGVIGFVMEYIEGARSFDELNWEEKYRMTDEEKKGCRDVLQKLHEKGFLHGDIHPGNLLRRPDGSVVLIDFQATSRVNSEGNVEGFAVASQTNERQMSLESWLATW</sequence>
<dbReference type="SUPFAM" id="SSF56112">
    <property type="entry name" value="Protein kinase-like (PK-like)"/>
    <property type="match status" value="1"/>
</dbReference>
<dbReference type="PANTHER" id="PTHR10566:SF123">
    <property type="entry name" value="PROTEIN KINASE SUPERFAMILY PROTEIN"/>
    <property type="match status" value="1"/>
</dbReference>
<keyword evidence="4" id="KW-1185">Reference proteome</keyword>
<dbReference type="Gene3D" id="1.10.510.10">
    <property type="entry name" value="Transferase(Phosphotransferase) domain 1"/>
    <property type="match status" value="1"/>
</dbReference>
<comment type="similarity">
    <text evidence="1">Belongs to the protein kinase superfamily. ADCK protein kinase family.</text>
</comment>
<dbReference type="InterPro" id="IPR004147">
    <property type="entry name" value="ABC1_dom"/>
</dbReference>